<keyword evidence="2" id="KW-0472">Membrane</keyword>
<dbReference type="EMBL" id="OOIN01000040">
    <property type="protein sequence ID" value="SPO31691.1"/>
    <property type="molecule type" value="Genomic_DNA"/>
</dbReference>
<protein>
    <submittedName>
        <fullName evidence="3">Uncharacterized protein</fullName>
    </submittedName>
</protein>
<dbReference type="Proteomes" id="UP000324022">
    <property type="component" value="Unassembled WGS sequence"/>
</dbReference>
<keyword evidence="2" id="KW-1133">Transmembrane helix</keyword>
<organism evidence="3 4">
    <name type="scientific">Ustilago trichophora</name>
    <dbReference type="NCBI Taxonomy" id="86804"/>
    <lineage>
        <taxon>Eukaryota</taxon>
        <taxon>Fungi</taxon>
        <taxon>Dikarya</taxon>
        <taxon>Basidiomycota</taxon>
        <taxon>Ustilaginomycotina</taxon>
        <taxon>Ustilaginomycetes</taxon>
        <taxon>Ustilaginales</taxon>
        <taxon>Ustilaginaceae</taxon>
        <taxon>Ustilago</taxon>
    </lineage>
</organism>
<keyword evidence="2" id="KW-0812">Transmembrane</keyword>
<name>A0A5C3EQG9_9BASI</name>
<feature type="transmembrane region" description="Helical" evidence="2">
    <location>
        <begin position="116"/>
        <end position="136"/>
    </location>
</feature>
<proteinExistence type="predicted"/>
<feature type="transmembrane region" description="Helical" evidence="2">
    <location>
        <begin position="234"/>
        <end position="259"/>
    </location>
</feature>
<evidence type="ECO:0000256" key="1">
    <source>
        <dbReference type="SAM" id="MobiDB-lite"/>
    </source>
</evidence>
<feature type="region of interest" description="Disordered" evidence="1">
    <location>
        <begin position="319"/>
        <end position="345"/>
    </location>
</feature>
<dbReference type="OrthoDB" id="2126185at2759"/>
<dbReference type="AlphaFoldDB" id="A0A5C3EQG9"/>
<sequence>MSPHDPGLFSLLNSLFEPNFLILISYLVINLYLASRVIRISTKKYRQLKMTPSESGELGLVDLPVGADNDILQEHQNLFRDERARNKTETDTPVADALIRLATWAFKSKAANAKRIFALLAVLSLASTWYYMIAFLRHSYLAYLERCHLTSYPLPPTPPPFDLGRPELLVPALHLRILRISQWLASLSLFKEAWMEVIKDATSWWWSSEICIVTVGAWALFLRHEAERLRIPHVWTVMALGQLVAISFAFNLFNLAVIYRLDTFDLLAARSDKVFKAKRRVIEPPLDSRSPSPPLLTEHNFERLAEDRPWRTAFAIPQAAVHSPRASPSTSLPPTPRRSPDPNRRVFRTTVITQRKPLPPQPTLMDKIGKVMQSWIPEKVGLPVFVLAGLSSVLHHPNSFTKVMVMHLFPLLISLYPAYHHLSPLNSKGMPIRSSSDEAVGSELEPPTGPEPTSELSTTQILRRMLARSNADVPLWKDSKMYYLGLGAIGVGLRFWLTVACFFESDSDAAFSRRAWRTLSLLFPTTFLRHPAQSSISSDHVCVALSAAVFVLIESGLWLWKAAVASPTASIPSKDEAEALEEMMQGDMFSFPLPSPIRMDSADRNLIETQARVIVALLALSPLLGGSATLSFYLAFRCSWVQQYEAYRALQDESLLHPRARPESAVIEEKEEVQLMENEEGERYLELRKIKFSELLPRTGNRARPAAAAETRSSLPPSPTSSGGDHSDDEHDVRQPTVRTARRSRGGTAESEVGISSSLEGRPRRTTPVRNRQPPQRYREESHGSPPSTPRRRGG</sequence>
<feature type="transmembrane region" description="Helical" evidence="2">
    <location>
        <begin position="481"/>
        <end position="503"/>
    </location>
</feature>
<feature type="region of interest" description="Disordered" evidence="1">
    <location>
        <begin position="701"/>
        <end position="795"/>
    </location>
</feature>
<gene>
    <name evidence="3" type="ORF">UTRI_06603_B</name>
</gene>
<feature type="compositionally biased region" description="Basic and acidic residues" evidence="1">
    <location>
        <begin position="725"/>
        <end position="734"/>
    </location>
</feature>
<reference evidence="3 4" key="1">
    <citation type="submission" date="2018-03" db="EMBL/GenBank/DDBJ databases">
        <authorList>
            <person name="Guldener U."/>
        </authorList>
    </citation>
    <scope>NUCLEOTIDE SEQUENCE [LARGE SCALE GENOMIC DNA]</scope>
    <source>
        <strain evidence="3 4">NBRC100155</strain>
    </source>
</reference>
<evidence type="ECO:0000313" key="4">
    <source>
        <dbReference type="Proteomes" id="UP000324022"/>
    </source>
</evidence>
<feature type="region of interest" description="Disordered" evidence="1">
    <location>
        <begin position="432"/>
        <end position="455"/>
    </location>
</feature>
<keyword evidence="4" id="KW-1185">Reference proteome</keyword>
<evidence type="ECO:0000256" key="2">
    <source>
        <dbReference type="SAM" id="Phobius"/>
    </source>
</evidence>
<feature type="transmembrane region" description="Helical" evidence="2">
    <location>
        <begin position="613"/>
        <end position="636"/>
    </location>
</feature>
<feature type="transmembrane region" description="Helical" evidence="2">
    <location>
        <begin position="204"/>
        <end position="222"/>
    </location>
</feature>
<evidence type="ECO:0000313" key="3">
    <source>
        <dbReference type="EMBL" id="SPO31691.1"/>
    </source>
</evidence>
<feature type="transmembrane region" description="Helical" evidence="2">
    <location>
        <begin position="20"/>
        <end position="38"/>
    </location>
</feature>
<accession>A0A5C3EQG9</accession>